<dbReference type="AlphaFoldDB" id="A0A645GHX8"/>
<reference evidence="2" key="1">
    <citation type="submission" date="2019-08" db="EMBL/GenBank/DDBJ databases">
        <authorList>
            <person name="Kucharzyk K."/>
            <person name="Murdoch R.W."/>
            <person name="Higgins S."/>
            <person name="Loffler F."/>
        </authorList>
    </citation>
    <scope>NUCLEOTIDE SEQUENCE</scope>
</reference>
<protein>
    <submittedName>
        <fullName evidence="2">Uncharacterized protein</fullName>
    </submittedName>
</protein>
<organism evidence="2">
    <name type="scientific">bioreactor metagenome</name>
    <dbReference type="NCBI Taxonomy" id="1076179"/>
    <lineage>
        <taxon>unclassified sequences</taxon>
        <taxon>metagenomes</taxon>
        <taxon>ecological metagenomes</taxon>
    </lineage>
</organism>
<accession>A0A645GHX8</accession>
<sequence length="80" mass="8656">MNHGQGEGISGRLRHAPECGDIEFEADRILRQQMVAENLTVRGPLPARQIDFPKSPGHNASLNCPAPARPDAGTAAMVRR</sequence>
<name>A0A645GHX8_9ZZZZ</name>
<gene>
    <name evidence="2" type="ORF">SDC9_173972</name>
</gene>
<proteinExistence type="predicted"/>
<comment type="caution">
    <text evidence="2">The sequence shown here is derived from an EMBL/GenBank/DDBJ whole genome shotgun (WGS) entry which is preliminary data.</text>
</comment>
<evidence type="ECO:0000313" key="2">
    <source>
        <dbReference type="EMBL" id="MPN26547.1"/>
    </source>
</evidence>
<feature type="region of interest" description="Disordered" evidence="1">
    <location>
        <begin position="52"/>
        <end position="80"/>
    </location>
</feature>
<dbReference type="EMBL" id="VSSQ01076114">
    <property type="protein sequence ID" value="MPN26547.1"/>
    <property type="molecule type" value="Genomic_DNA"/>
</dbReference>
<evidence type="ECO:0000256" key="1">
    <source>
        <dbReference type="SAM" id="MobiDB-lite"/>
    </source>
</evidence>